<keyword evidence="1" id="KW-0472">Membrane</keyword>
<evidence type="ECO:0000313" key="2">
    <source>
        <dbReference type="EMBL" id="DAE30276.1"/>
    </source>
</evidence>
<protein>
    <submittedName>
        <fullName evidence="2">Uncharacterized protein</fullName>
    </submittedName>
</protein>
<accession>A0A8S5RH38</accession>
<proteinExistence type="predicted"/>
<organism evidence="2">
    <name type="scientific">virus sp. ct5rm7</name>
    <dbReference type="NCBI Taxonomy" id="2827298"/>
    <lineage>
        <taxon>Viruses</taxon>
    </lineage>
</organism>
<feature type="transmembrane region" description="Helical" evidence="1">
    <location>
        <begin position="13"/>
        <end position="32"/>
    </location>
</feature>
<keyword evidence="1" id="KW-1133">Transmembrane helix</keyword>
<name>A0A8S5RH38_9VIRU</name>
<sequence length="33" mass="3689">MPQVSYTVKGREIPGVFSEILVCFVILVYICGK</sequence>
<evidence type="ECO:0000256" key="1">
    <source>
        <dbReference type="SAM" id="Phobius"/>
    </source>
</evidence>
<dbReference type="EMBL" id="BK059103">
    <property type="protein sequence ID" value="DAE30276.1"/>
    <property type="molecule type" value="Genomic_DNA"/>
</dbReference>
<reference evidence="2" key="1">
    <citation type="journal article" date="2021" name="Proc. Natl. Acad. Sci. U.S.A.">
        <title>A Catalog of Tens of Thousands of Viruses from Human Metagenomes Reveals Hidden Associations with Chronic Diseases.</title>
        <authorList>
            <person name="Tisza M.J."/>
            <person name="Buck C.B."/>
        </authorList>
    </citation>
    <scope>NUCLEOTIDE SEQUENCE</scope>
    <source>
        <strain evidence="2">Ct5rm7</strain>
    </source>
</reference>
<keyword evidence="1" id="KW-0812">Transmembrane</keyword>